<dbReference type="PANTHER" id="PTHR48073:SF2">
    <property type="entry name" value="O-SUCCINYLBENZOATE SYNTHASE"/>
    <property type="match status" value="1"/>
</dbReference>
<dbReference type="SUPFAM" id="SSF54826">
    <property type="entry name" value="Enolase N-terminal domain-like"/>
    <property type="match status" value="1"/>
</dbReference>
<keyword evidence="2" id="KW-0479">Metal-binding</keyword>
<dbReference type="Proteomes" id="UP001162800">
    <property type="component" value="Plasmid unnamed1"/>
</dbReference>
<keyword evidence="5" id="KW-0614">Plasmid</keyword>
<dbReference type="Pfam" id="PF13378">
    <property type="entry name" value="MR_MLE_C"/>
    <property type="match status" value="1"/>
</dbReference>
<evidence type="ECO:0000256" key="3">
    <source>
        <dbReference type="ARBA" id="ARBA00023235"/>
    </source>
</evidence>
<evidence type="ECO:0000256" key="2">
    <source>
        <dbReference type="ARBA" id="ARBA00022723"/>
    </source>
</evidence>
<dbReference type="SMART" id="SM00922">
    <property type="entry name" value="MR_MLE"/>
    <property type="match status" value="1"/>
</dbReference>
<dbReference type="Gene3D" id="3.30.390.10">
    <property type="entry name" value="Enolase-like, N-terminal domain"/>
    <property type="match status" value="1"/>
</dbReference>
<dbReference type="InterPro" id="IPR013341">
    <property type="entry name" value="Mandelate_racemase_N_dom"/>
</dbReference>
<keyword evidence="3" id="KW-0413">Isomerase</keyword>
<proteinExistence type="inferred from homology"/>
<keyword evidence="6" id="KW-1185">Reference proteome</keyword>
<accession>A0ABY6GH22</accession>
<reference evidence="5" key="1">
    <citation type="submission" date="2022-09" db="EMBL/GenBank/DDBJ databases">
        <title>The complete genome of Acidovorax sp. 5MLIR.</title>
        <authorList>
            <person name="Liu L."/>
            <person name="Yue J."/>
            <person name="Yang F."/>
            <person name="Yuan J."/>
            <person name="Li L."/>
        </authorList>
    </citation>
    <scope>NUCLEOTIDE SEQUENCE</scope>
    <source>
        <strain evidence="5">5MLIR</strain>
        <plasmid evidence="5">unnamed1</plasmid>
    </source>
</reference>
<sequence>MKITHATVKPCIQGLADPQWKFARAQVPRLEGAVLQLQDEDGHTGLGYVHAIPAISTHGAGALAALEFLAPRLVGRRADDIAAVMEEIDATLAFNPTVKAGIDMALHDLLARRLGVPVHVLLGGKLRDGVALSRILPIKAPDEMAAMAARLAGEGYGQLKLKLAGDTETDIQRIAAVRASVGPEVALTLDPNQSYNAKQLIGAFGRMERFPDFVLRGKLQQRQLQAHRLRDHLRALRGWRAERQASCGRRMQALCCRRDAASAYTAAGPLGTR</sequence>
<comment type="similarity">
    <text evidence="1">Belongs to the mandelate racemase/muconate lactonizing enzyme family.</text>
</comment>
<dbReference type="InterPro" id="IPR029065">
    <property type="entry name" value="Enolase_C-like"/>
</dbReference>
<dbReference type="InterPro" id="IPR013342">
    <property type="entry name" value="Mandelate_racemase_C"/>
</dbReference>
<name>A0ABY6GH22_9BURK</name>
<dbReference type="InterPro" id="IPR029017">
    <property type="entry name" value="Enolase-like_N"/>
</dbReference>
<dbReference type="Pfam" id="PF02746">
    <property type="entry name" value="MR_MLE_N"/>
    <property type="match status" value="1"/>
</dbReference>
<gene>
    <name evidence="5" type="ORF">M9799_16870</name>
</gene>
<dbReference type="RefSeq" id="WP_263726098.1">
    <property type="nucleotide sequence ID" value="NZ_CP106882.1"/>
</dbReference>
<dbReference type="PANTHER" id="PTHR48073">
    <property type="entry name" value="O-SUCCINYLBENZOATE SYNTHASE-RELATED"/>
    <property type="match status" value="1"/>
</dbReference>
<dbReference type="EMBL" id="CP106882">
    <property type="protein sequence ID" value="UYG53620.1"/>
    <property type="molecule type" value="Genomic_DNA"/>
</dbReference>
<dbReference type="InterPro" id="IPR036849">
    <property type="entry name" value="Enolase-like_C_sf"/>
</dbReference>
<geneLocation type="plasmid" evidence="5 6">
    <name>unnamed1</name>
</geneLocation>
<organism evidence="5 6">
    <name type="scientific">Comamonas endophytica</name>
    <dbReference type="NCBI Taxonomy" id="2949090"/>
    <lineage>
        <taxon>Bacteria</taxon>
        <taxon>Pseudomonadati</taxon>
        <taxon>Pseudomonadota</taxon>
        <taxon>Betaproteobacteria</taxon>
        <taxon>Burkholderiales</taxon>
        <taxon>Comamonadaceae</taxon>
        <taxon>Comamonas</taxon>
    </lineage>
</organism>
<evidence type="ECO:0000313" key="6">
    <source>
        <dbReference type="Proteomes" id="UP001162800"/>
    </source>
</evidence>
<feature type="domain" description="Mandelate racemase/muconate lactonizing enzyme C-terminal" evidence="4">
    <location>
        <begin position="141"/>
        <end position="230"/>
    </location>
</feature>
<evidence type="ECO:0000256" key="1">
    <source>
        <dbReference type="ARBA" id="ARBA00008031"/>
    </source>
</evidence>
<dbReference type="Gene3D" id="3.20.20.120">
    <property type="entry name" value="Enolase-like C-terminal domain"/>
    <property type="match status" value="1"/>
</dbReference>
<protein>
    <recommendedName>
        <fullName evidence="4">Mandelate racemase/muconate lactonizing enzyme C-terminal domain-containing protein</fullName>
    </recommendedName>
</protein>
<evidence type="ECO:0000313" key="5">
    <source>
        <dbReference type="EMBL" id="UYG53620.1"/>
    </source>
</evidence>
<evidence type="ECO:0000259" key="4">
    <source>
        <dbReference type="SMART" id="SM00922"/>
    </source>
</evidence>
<dbReference type="SUPFAM" id="SSF51604">
    <property type="entry name" value="Enolase C-terminal domain-like"/>
    <property type="match status" value="1"/>
</dbReference>